<reference evidence="3" key="2">
    <citation type="journal article" date="2020" name="Microbiol. Resour. Announc.">
        <title>Draft Genome Sequences of 10 Strains of Pseudomonas syringae pv. actinidiae Biovar 1, a Major Kiwifruit Bacterial Canker Pathogen in Japan.</title>
        <authorList>
            <person name="Fujikawa T."/>
            <person name="Hatomi H."/>
            <person name="Sawada H."/>
        </authorList>
    </citation>
    <scope>NUCLEOTIDE SEQUENCE</scope>
    <source>
        <strain evidence="3">MAFF211985</strain>
    </source>
</reference>
<name>A0A2V0QJA8_PSESF</name>
<dbReference type="InterPro" id="IPR013120">
    <property type="entry name" value="FAR_NAD-bd"/>
</dbReference>
<dbReference type="AlphaFoldDB" id="A0A2V0QJA8"/>
<dbReference type="Proteomes" id="UP000247480">
    <property type="component" value="Unassembled WGS sequence"/>
</dbReference>
<evidence type="ECO:0000313" key="2">
    <source>
        <dbReference type="EMBL" id="GBH12964.1"/>
    </source>
</evidence>
<feature type="domain" description="Thioester reductase (TE)" evidence="1">
    <location>
        <begin position="11"/>
        <end position="139"/>
    </location>
</feature>
<dbReference type="SUPFAM" id="SSF51735">
    <property type="entry name" value="NAD(P)-binding Rossmann-fold domains"/>
    <property type="match status" value="1"/>
</dbReference>
<dbReference type="InterPro" id="IPR036291">
    <property type="entry name" value="NAD(P)-bd_dom_sf"/>
</dbReference>
<evidence type="ECO:0000313" key="4">
    <source>
        <dbReference type="Proteomes" id="UP000247480"/>
    </source>
</evidence>
<dbReference type="EMBL" id="BGJZ01000329">
    <property type="protein sequence ID" value="GBH12964.1"/>
    <property type="molecule type" value="Genomic_DNA"/>
</dbReference>
<dbReference type="RefSeq" id="WP_096059500.1">
    <property type="nucleotide sequence ID" value="NZ_AP019411.1"/>
</dbReference>
<evidence type="ECO:0000259" key="1">
    <source>
        <dbReference type="Pfam" id="PF07993"/>
    </source>
</evidence>
<evidence type="ECO:0000313" key="3">
    <source>
        <dbReference type="EMBL" id="QKZ25992.1"/>
    </source>
</evidence>
<organism evidence="2 4">
    <name type="scientific">Pseudomonas syringae pv. actinidiae</name>
    <dbReference type="NCBI Taxonomy" id="103796"/>
    <lineage>
        <taxon>Bacteria</taxon>
        <taxon>Pseudomonadati</taxon>
        <taxon>Pseudomonadota</taxon>
        <taxon>Gammaproteobacteria</taxon>
        <taxon>Pseudomonadales</taxon>
        <taxon>Pseudomonadaceae</taxon>
        <taxon>Pseudomonas</taxon>
        <taxon>Pseudomonas syringae</taxon>
    </lineage>
</organism>
<proteinExistence type="predicted"/>
<dbReference type="Gene3D" id="3.40.50.720">
    <property type="entry name" value="NAD(P)-binding Rossmann-like Domain"/>
    <property type="match status" value="1"/>
</dbReference>
<sequence>MSAQTPLQLILTGANGTLGIPLVRSLLQQSLQLQLLCLLRTQTSCDELAATLSAVERARVEFLVVDICDAGAMAAAADSRPKLECALGIHLAADVSWDKSCEDMTALNVGGSENFCRFLLRQADRPALIYVSTAYTQVEDWEYRNGYEESKAMAERSLRANFGERISISTFSCSLVVGDSQTGAISRFNGLYPLIRFMAGFSPPFLVGNKTGLLDIVPLDWVVGELRAMIIRFAASDVAEQVVASAGDKRIGYEHLVRLVENQLGEARETAGLGAQDPVPILKSRQWDFLKRSLSAWSPEGISKNEFRYFERLLQVYGVYASSDRVRAPLNVSRPSPDPVEFLPQVIKFWLQQHPRAFRSRSLTSSEVQGAATGLVEE</sequence>
<feature type="domain" description="Thioester reductase (TE)" evidence="1">
    <location>
        <begin position="142"/>
        <end position="223"/>
    </location>
</feature>
<accession>A0A2V0QJA8</accession>
<dbReference type="Pfam" id="PF07993">
    <property type="entry name" value="NAD_binding_4"/>
    <property type="match status" value="2"/>
</dbReference>
<dbReference type="EMBL" id="MT551017">
    <property type="protein sequence ID" value="QKZ25992.1"/>
    <property type="molecule type" value="Genomic_DNA"/>
</dbReference>
<dbReference type="PANTHER" id="PTHR43000">
    <property type="entry name" value="DTDP-D-GLUCOSE 4,6-DEHYDRATASE-RELATED"/>
    <property type="match status" value="1"/>
</dbReference>
<protein>
    <submittedName>
        <fullName evidence="3">Fatty acid desaturase</fullName>
    </submittedName>
    <submittedName>
        <fullName evidence="2">Thioester reductase domain of alpha aminoadipate reductase Lys2 and NRPSs</fullName>
    </submittedName>
</protein>
<reference evidence="2 4" key="1">
    <citation type="submission" date="2018-04" db="EMBL/GenBank/DDBJ databases">
        <title>Draft genome sequence of Pseudomonas syringae pv. actinidiae biovar 1 strains isolated from kiwifruit in Kagawa prefecture.</title>
        <authorList>
            <person name="Tabuchi M."/>
            <person name="Saito M."/>
            <person name="Fujiwara S."/>
            <person name="Sasa N."/>
            <person name="Akimitsu K."/>
            <person name="Gomi K."/>
            <person name="Konishi-Sugita S."/>
            <person name="Hamano K."/>
            <person name="Kataoka I."/>
        </authorList>
    </citation>
    <scope>NUCLEOTIDE SEQUENCE [LARGE SCALE GENOMIC DNA]</scope>
    <source>
        <strain evidence="2 4">MAFF212206</strain>
    </source>
</reference>
<gene>
    <name evidence="2" type="ORF">KPSA1_06440</name>
</gene>